<gene>
    <name evidence="2" type="ORF">Cni_G05901</name>
</gene>
<name>A0AAQ3Q488_9LILI</name>
<dbReference type="PANTHER" id="PTHR35704:SF1">
    <property type="entry name" value="OS02G0254600 PROTEIN"/>
    <property type="match status" value="1"/>
</dbReference>
<feature type="region of interest" description="Disordered" evidence="1">
    <location>
        <begin position="1"/>
        <end position="31"/>
    </location>
</feature>
<dbReference type="PANTHER" id="PTHR35704">
    <property type="entry name" value="OS02G0254600 PROTEIN"/>
    <property type="match status" value="1"/>
</dbReference>
<protein>
    <submittedName>
        <fullName evidence="2">Uncharacterized protein</fullName>
    </submittedName>
</protein>
<accession>A0AAQ3Q488</accession>
<evidence type="ECO:0000313" key="3">
    <source>
        <dbReference type="Proteomes" id="UP001327560"/>
    </source>
</evidence>
<evidence type="ECO:0000256" key="1">
    <source>
        <dbReference type="SAM" id="MobiDB-lite"/>
    </source>
</evidence>
<sequence length="102" mass="11457">MGNCMKKSAQWKLEEEGGGRNSAAAEEDSGGVVEKEGGCKVKILLTRKELEWLVLHLKEKREQRLEDVLEEMGKLEIRSRKAGKGWKPSLESIVESPDHVLV</sequence>
<dbReference type="Proteomes" id="UP001327560">
    <property type="component" value="Chromosome 2"/>
</dbReference>
<keyword evidence="3" id="KW-1185">Reference proteome</keyword>
<reference evidence="2 3" key="1">
    <citation type="submission" date="2023-10" db="EMBL/GenBank/DDBJ databases">
        <title>Chromosome-scale genome assembly provides insights into flower coloration mechanisms of Canna indica.</title>
        <authorList>
            <person name="Li C."/>
        </authorList>
    </citation>
    <scope>NUCLEOTIDE SEQUENCE [LARGE SCALE GENOMIC DNA]</scope>
    <source>
        <tissue evidence="2">Flower</tissue>
    </source>
</reference>
<dbReference type="EMBL" id="CP136891">
    <property type="protein sequence ID" value="WOK97193.1"/>
    <property type="molecule type" value="Genomic_DNA"/>
</dbReference>
<organism evidence="2 3">
    <name type="scientific">Canna indica</name>
    <name type="common">Indian-shot</name>
    <dbReference type="NCBI Taxonomy" id="4628"/>
    <lineage>
        <taxon>Eukaryota</taxon>
        <taxon>Viridiplantae</taxon>
        <taxon>Streptophyta</taxon>
        <taxon>Embryophyta</taxon>
        <taxon>Tracheophyta</taxon>
        <taxon>Spermatophyta</taxon>
        <taxon>Magnoliopsida</taxon>
        <taxon>Liliopsida</taxon>
        <taxon>Zingiberales</taxon>
        <taxon>Cannaceae</taxon>
        <taxon>Canna</taxon>
    </lineage>
</organism>
<evidence type="ECO:0000313" key="2">
    <source>
        <dbReference type="EMBL" id="WOK97193.1"/>
    </source>
</evidence>
<dbReference type="AlphaFoldDB" id="A0AAQ3Q488"/>
<proteinExistence type="predicted"/>